<dbReference type="Proteomes" id="UP000002411">
    <property type="component" value="Chromosome"/>
</dbReference>
<sequence>MFKIYVIIALICYLSMILTVVRCLIIEDKIVKNNTKNNESNKEWKYNIIRFILMGAVPILHIFIGAFYLYTSLIMDGRDLVELFENQN</sequence>
<proteinExistence type="predicted"/>
<gene>
    <name evidence="2" type="ordered locus">CKL_3274</name>
</gene>
<evidence type="ECO:0000313" key="3">
    <source>
        <dbReference type="Proteomes" id="UP000002411"/>
    </source>
</evidence>
<keyword evidence="1" id="KW-0812">Transmembrane</keyword>
<feature type="transmembrane region" description="Helical" evidence="1">
    <location>
        <begin position="6"/>
        <end position="26"/>
    </location>
</feature>
<protein>
    <submittedName>
        <fullName evidence="2">Uncharacterized protein</fullName>
    </submittedName>
</protein>
<keyword evidence="1" id="KW-0472">Membrane</keyword>
<evidence type="ECO:0000256" key="1">
    <source>
        <dbReference type="SAM" id="Phobius"/>
    </source>
</evidence>
<dbReference type="EMBL" id="CP000673">
    <property type="protein sequence ID" value="EDK35277.1"/>
    <property type="molecule type" value="Genomic_DNA"/>
</dbReference>
<dbReference type="RefSeq" id="WP_012103611.1">
    <property type="nucleotide sequence ID" value="NC_009706.1"/>
</dbReference>
<dbReference type="KEGG" id="ckl:CKL_3274"/>
<organism evidence="2 3">
    <name type="scientific">Clostridium kluyveri (strain ATCC 8527 / DSM 555 / NBRC 12016 / NCIMB 10680 / K1)</name>
    <dbReference type="NCBI Taxonomy" id="431943"/>
    <lineage>
        <taxon>Bacteria</taxon>
        <taxon>Bacillati</taxon>
        <taxon>Bacillota</taxon>
        <taxon>Clostridia</taxon>
        <taxon>Eubacteriales</taxon>
        <taxon>Clostridiaceae</taxon>
        <taxon>Clostridium</taxon>
    </lineage>
</organism>
<name>A5N2D1_CLOK5</name>
<reference evidence="2 3" key="1">
    <citation type="journal article" date="2008" name="Proc. Natl. Acad. Sci. U.S.A.">
        <title>The genome of Clostridium kluyveri, a strict anaerobe with unique metabolic features.</title>
        <authorList>
            <person name="Seedorf H."/>
            <person name="Fricke W.F."/>
            <person name="Veith B."/>
            <person name="Brueggemann H."/>
            <person name="Liesegang H."/>
            <person name="Strittmatter A."/>
            <person name="Miethke M."/>
            <person name="Buckel W."/>
            <person name="Hinderberger J."/>
            <person name="Li F."/>
            <person name="Hagemeier C."/>
            <person name="Thauer R.K."/>
            <person name="Gottschalk G."/>
        </authorList>
    </citation>
    <scope>NUCLEOTIDE SEQUENCE [LARGE SCALE GENOMIC DNA]</scope>
    <source>
        <strain evidence="3">ATCC 8527 / DSM 555 / NCIMB 10680</strain>
    </source>
</reference>
<keyword evidence="3" id="KW-1185">Reference proteome</keyword>
<evidence type="ECO:0000313" key="2">
    <source>
        <dbReference type="EMBL" id="EDK35277.1"/>
    </source>
</evidence>
<accession>A5N2D1</accession>
<dbReference type="AlphaFoldDB" id="A5N2D1"/>
<dbReference type="STRING" id="431943.CKL_3274"/>
<feature type="transmembrane region" description="Helical" evidence="1">
    <location>
        <begin position="47"/>
        <end position="70"/>
    </location>
</feature>
<dbReference type="HOGENOM" id="CLU_2463634_0_0_9"/>
<keyword evidence="1" id="KW-1133">Transmembrane helix</keyword>